<dbReference type="EMBL" id="CP032485">
    <property type="protein sequence ID" value="QDH24693.1"/>
    <property type="molecule type" value="Genomic_DNA"/>
</dbReference>
<reference evidence="1 2" key="1">
    <citation type="submission" date="2018-09" db="EMBL/GenBank/DDBJ databases">
        <title>The complete genome sequence of Neokomagataea tanensis NBRC 106556(T).</title>
        <authorList>
            <person name="Chua K.-O."/>
            <person name="See-Too W.-S."/>
            <person name="Hong K.-W."/>
            <person name="Yin W.-F."/>
            <person name="Chan K.-G."/>
        </authorList>
    </citation>
    <scope>NUCLEOTIDE SEQUENCE [LARGE SCALE GENOMIC DNA]</scope>
    <source>
        <strain evidence="2">AH13 \ NBRC 106556</strain>
    </source>
</reference>
<evidence type="ECO:0008006" key="3">
    <source>
        <dbReference type="Google" id="ProtNLM"/>
    </source>
</evidence>
<gene>
    <name evidence="1" type="ORF">D5366_05005</name>
</gene>
<dbReference type="Proteomes" id="UP000317214">
    <property type="component" value="Chromosome"/>
</dbReference>
<organism evidence="1 2">
    <name type="scientific">Neokomagataea tanensis</name>
    <dbReference type="NCBI Taxonomy" id="661191"/>
    <lineage>
        <taxon>Bacteria</taxon>
        <taxon>Pseudomonadati</taxon>
        <taxon>Pseudomonadota</taxon>
        <taxon>Alphaproteobacteria</taxon>
        <taxon>Acetobacterales</taxon>
        <taxon>Acetobacteraceae</taxon>
        <taxon>Neokomagataea</taxon>
    </lineage>
</organism>
<dbReference type="AlphaFoldDB" id="A0A4Y6V424"/>
<evidence type="ECO:0000313" key="1">
    <source>
        <dbReference type="EMBL" id="QDH24693.1"/>
    </source>
</evidence>
<dbReference type="OrthoDB" id="7247356at2"/>
<evidence type="ECO:0000313" key="2">
    <source>
        <dbReference type="Proteomes" id="UP000317214"/>
    </source>
</evidence>
<name>A0A4Y6V424_9PROT</name>
<sequence>MKVDLLFEADNLYVAAHLIGTDDVVVTFNNRGDIGDGGGFWGDRFLEKCGVSAIGICARHANWFPEEEMAAAIQAIHAAIPGKRIITYGISMGGYGALKFSRALGAVRALAFSPQWTINPHHCGHYTYQYTECYDATLRGGEPIKSDDLSGQCFVFLDMREYPDWKHFEYIKDAAQQSPHCSLETVIAPFTWHGTLFQLTSAKHGIASRLIEIARDDAKAHSANFRQLLRESRSTSRHYQETRMYCLAHRSGERVDAGTTALRHSLLKIKTQESRLLRAILSQIDGHTLFGMNGVRAEIAKDHLWSTSNWAMDRILRVLRRHNLKETECIIRECLRDREPDNFGLRMYVANTLADIGFSGRATLDLISYFSKNSPKSNDELHAIRSFFDRINKPELVELLRVEGFV</sequence>
<dbReference type="SUPFAM" id="SSF53474">
    <property type="entry name" value="alpha/beta-Hydrolases"/>
    <property type="match status" value="1"/>
</dbReference>
<accession>A0A4Y6V424</accession>
<dbReference type="InterPro" id="IPR029058">
    <property type="entry name" value="AB_hydrolase_fold"/>
</dbReference>
<keyword evidence="2" id="KW-1185">Reference proteome</keyword>
<dbReference type="KEGG" id="ntn:D5366_05005"/>
<proteinExistence type="predicted"/>
<protein>
    <recommendedName>
        <fullName evidence="3">Alpha/beta hydrolase</fullName>
    </recommendedName>
</protein>
<dbReference type="Gene3D" id="3.40.50.1820">
    <property type="entry name" value="alpha/beta hydrolase"/>
    <property type="match status" value="1"/>
</dbReference>
<dbReference type="RefSeq" id="WP_141492531.1">
    <property type="nucleotide sequence ID" value="NZ_CP032485.1"/>
</dbReference>